<protein>
    <submittedName>
        <fullName evidence="5">Glucosamine-6-phosphate deaminase isoform B</fullName>
    </submittedName>
</protein>
<dbReference type="STRING" id="554055.A0A2P6VJ97"/>
<dbReference type="OrthoDB" id="512354at2759"/>
<dbReference type="InterPro" id="IPR037171">
    <property type="entry name" value="NagB/RpiA_transferase-like"/>
</dbReference>
<comment type="similarity">
    <text evidence="1">Belongs to the glucosamine/galactosamine-6-phosphate isomerase family.</text>
</comment>
<dbReference type="CDD" id="cd01399">
    <property type="entry name" value="GlcN6P_deaminase"/>
    <property type="match status" value="1"/>
</dbReference>
<keyword evidence="6" id="KW-1185">Reference proteome</keyword>
<dbReference type="GO" id="GO:0005975">
    <property type="term" value="P:carbohydrate metabolic process"/>
    <property type="evidence" value="ECO:0007669"/>
    <property type="project" value="InterPro"/>
</dbReference>
<dbReference type="Gene3D" id="3.40.50.10320">
    <property type="entry name" value="LmbE-like"/>
    <property type="match status" value="1"/>
</dbReference>
<dbReference type="EMBL" id="LHPF02000005">
    <property type="protein sequence ID" value="PSC74176.1"/>
    <property type="molecule type" value="Genomic_DNA"/>
</dbReference>
<dbReference type="InterPro" id="IPR052960">
    <property type="entry name" value="GlcN6P_deaminase-like"/>
</dbReference>
<feature type="domain" description="Glucosamine/galactosamine-6-phosphate isomerase" evidence="4">
    <location>
        <begin position="3"/>
        <end position="195"/>
    </location>
</feature>
<evidence type="ECO:0000256" key="3">
    <source>
        <dbReference type="SAM" id="MobiDB-lite"/>
    </source>
</evidence>
<name>A0A2P6VJ97_9CHLO</name>
<reference evidence="5 6" key="1">
    <citation type="journal article" date="2018" name="Plant J.">
        <title>Genome sequences of Chlorella sorokiniana UTEX 1602 and Micractinium conductrix SAG 241.80: implications to maltose excretion by a green alga.</title>
        <authorList>
            <person name="Arriola M.B."/>
            <person name="Velmurugan N."/>
            <person name="Zhang Y."/>
            <person name="Plunkett M.H."/>
            <person name="Hondzo H."/>
            <person name="Barney B.M."/>
        </authorList>
    </citation>
    <scope>NUCLEOTIDE SEQUENCE [LARGE SCALE GENOMIC DNA]</scope>
    <source>
        <strain evidence="5 6">SAG 241.80</strain>
    </source>
</reference>
<gene>
    <name evidence="5" type="ORF">C2E20_2540</name>
</gene>
<feature type="compositionally biased region" description="Gly residues" evidence="3">
    <location>
        <begin position="363"/>
        <end position="380"/>
    </location>
</feature>
<evidence type="ECO:0000259" key="4">
    <source>
        <dbReference type="Pfam" id="PF01182"/>
    </source>
</evidence>
<dbReference type="AlphaFoldDB" id="A0A2P6VJ97"/>
<dbReference type="GO" id="GO:0006044">
    <property type="term" value="P:N-acetylglucosamine metabolic process"/>
    <property type="evidence" value="ECO:0007669"/>
    <property type="project" value="InterPro"/>
</dbReference>
<dbReference type="InterPro" id="IPR024078">
    <property type="entry name" value="LmbE-like_dom_sf"/>
</dbReference>
<dbReference type="PANTHER" id="PTHR42892:SF1">
    <property type="entry name" value="GLUCOSAMINE-6-PHOSPHATE ISOMERASE"/>
    <property type="match status" value="1"/>
</dbReference>
<dbReference type="SUPFAM" id="SSF102588">
    <property type="entry name" value="LmbE-like"/>
    <property type="match status" value="1"/>
</dbReference>
<dbReference type="NCBIfam" id="NF002557">
    <property type="entry name" value="PRK02122.1"/>
    <property type="match status" value="2"/>
</dbReference>
<dbReference type="Proteomes" id="UP000239649">
    <property type="component" value="Unassembled WGS sequence"/>
</dbReference>
<feature type="region of interest" description="Disordered" evidence="3">
    <location>
        <begin position="309"/>
        <end position="380"/>
    </location>
</feature>
<dbReference type="PANTHER" id="PTHR42892">
    <property type="entry name" value="GLUCOSAMINE-6-PHOSPHATE DEAMINASE-LIKE PROTEIN BT_0258-RELATED"/>
    <property type="match status" value="1"/>
</dbReference>
<evidence type="ECO:0000313" key="5">
    <source>
        <dbReference type="EMBL" id="PSC74176.1"/>
    </source>
</evidence>
<evidence type="ECO:0000313" key="6">
    <source>
        <dbReference type="Proteomes" id="UP000239649"/>
    </source>
</evidence>
<dbReference type="InterPro" id="IPR004547">
    <property type="entry name" value="Glucosamine6P_isomerase"/>
</dbReference>
<dbReference type="GO" id="GO:0004342">
    <property type="term" value="F:glucosamine-6-phosphate deaminase activity"/>
    <property type="evidence" value="ECO:0007669"/>
    <property type="project" value="InterPro"/>
</dbReference>
<proteinExistence type="inferred from homology"/>
<dbReference type="Gene3D" id="3.40.50.1360">
    <property type="match status" value="1"/>
</dbReference>
<evidence type="ECO:0000256" key="2">
    <source>
        <dbReference type="ARBA" id="ARBA00006066"/>
    </source>
</evidence>
<dbReference type="InterPro" id="IPR003737">
    <property type="entry name" value="GlcNAc_PI_deacetylase-related"/>
</dbReference>
<dbReference type="Pfam" id="PF02585">
    <property type="entry name" value="PIG-L"/>
    <property type="match status" value="1"/>
</dbReference>
<accession>A0A2P6VJ97</accession>
<dbReference type="Pfam" id="PF01182">
    <property type="entry name" value="Glucosamine_iso"/>
    <property type="match status" value="1"/>
</dbReference>
<sequence>MHVYRELVRMHREEGLSFSNCVTFNLDEYHPMQPWALQSYRRFMNEHLFDHVDLPPGHDRPTAGAIHVPDGSIPLSDVPAHCQEYERQIEEAGGIDLQILGLGRTGHIGFNERGSSRSSTTRLISLDRVTRIDAASDFFGEHNVPRRAITMGVATILKARRILLMAFGENKATVVREAVEGPVTPHVAASYLQQHSDATVLLDYAAAAGLTRVGCPWVLGPIRWEATQVKKAACWLSQKLKKPLLKLTDDDFNEHSLQDLLAEQGPAYDICLSVFYQLQHAITGWPGGKPAGAKPGDQVAVPLKLTAGGAAGSSGSAGEEVGDIKAHRQGSPSPPSRQHSGGDGGMLGSPGKHPLAAAAPNRHGGGGAHGGGTATSPGGRGLVQLRRQFTDHEDSVSIALAAQRAPGAPPPPPPVFPKRILVLSPHPDDDVISMGGTLIRLLDQGHEVHVAYMTSGNIAVWDEDCLRFADFAVQFGQAMGLPDVTHTSEVARQMQDSLERKQPGEVDSQQVLATKALIRRCEARSALRTCGGDLSRAHFLEMPFYKTGKVVKDPLGPVDIALLVDLFERIRPHQIYAAGDLSDPHGTHRTCLQAVFQSLGVVRSRGWYADSGTAVLLYRGAWQEWEPWEADLAVPLGPAEMQLKVDAIFKHQSQKDRALFPGADPREFWQRALDRNRATAALYDRLGLQEFEAMELFVIYDPARPSHIYKAPEPDRRHEKVALKAGELLSGAGAAGVGGAGALRSP</sequence>
<comment type="similarity">
    <text evidence="2">Belongs to the PIGL family.</text>
</comment>
<comment type="caution">
    <text evidence="5">The sequence shown here is derived from an EMBL/GenBank/DDBJ whole genome shotgun (WGS) entry which is preliminary data.</text>
</comment>
<evidence type="ECO:0000256" key="1">
    <source>
        <dbReference type="ARBA" id="ARBA00005526"/>
    </source>
</evidence>
<organism evidence="5 6">
    <name type="scientific">Micractinium conductrix</name>
    <dbReference type="NCBI Taxonomy" id="554055"/>
    <lineage>
        <taxon>Eukaryota</taxon>
        <taxon>Viridiplantae</taxon>
        <taxon>Chlorophyta</taxon>
        <taxon>core chlorophytes</taxon>
        <taxon>Trebouxiophyceae</taxon>
        <taxon>Chlorellales</taxon>
        <taxon>Chlorellaceae</taxon>
        <taxon>Chlorella clade</taxon>
        <taxon>Micractinium</taxon>
    </lineage>
</organism>
<dbReference type="InterPro" id="IPR006148">
    <property type="entry name" value="Glc/Gal-6P_isomerase"/>
</dbReference>
<dbReference type="SUPFAM" id="SSF100950">
    <property type="entry name" value="NagB/RpiA/CoA transferase-like"/>
    <property type="match status" value="1"/>
</dbReference>